<evidence type="ECO:0000259" key="1">
    <source>
        <dbReference type="Pfam" id="PF16087"/>
    </source>
</evidence>
<dbReference type="InterPro" id="IPR032135">
    <property type="entry name" value="DUF4817"/>
</dbReference>
<keyword evidence="3" id="KW-1185">Reference proteome</keyword>
<dbReference type="Proteomes" id="UP000215335">
    <property type="component" value="Unassembled WGS sequence"/>
</dbReference>
<protein>
    <recommendedName>
        <fullName evidence="1">DUF4817 domain-containing protein</fullName>
    </recommendedName>
</protein>
<dbReference type="Pfam" id="PF16087">
    <property type="entry name" value="DUF4817"/>
    <property type="match status" value="1"/>
</dbReference>
<proteinExistence type="predicted"/>
<sequence>MDYVVVSPSATVLLEHPTEIEKIGNGKSGKLYVQNNGHRLENDGFSMSFQDRGKMADYPANDIIDILLVLGECRRNYRRSAVLYRERFPRRRHPNANTIRFLELRARRGHLRRQRIRRNIDDQTQNPRFLAILAMVHLDPHISLRTIQCELGVPRSTCKRYLKFARYHPYHITLNQDLNEQDRQQRVQFCQWARNQIRNEPNFFQFVIFSDESTFNSIGHLNRHNSH</sequence>
<comment type="caution">
    <text evidence="2">The sequence shown here is derived from an EMBL/GenBank/DDBJ whole genome shotgun (WGS) entry which is preliminary data.</text>
</comment>
<dbReference type="Gene3D" id="3.30.420.10">
    <property type="entry name" value="Ribonuclease H-like superfamily/Ribonuclease H"/>
    <property type="match status" value="1"/>
</dbReference>
<dbReference type="GO" id="GO:0003676">
    <property type="term" value="F:nucleic acid binding"/>
    <property type="evidence" value="ECO:0007669"/>
    <property type="project" value="InterPro"/>
</dbReference>
<dbReference type="STRING" id="543379.A0A232EUS3"/>
<dbReference type="PANTHER" id="PTHR47326:SF1">
    <property type="entry name" value="HTH PSQ-TYPE DOMAIN-CONTAINING PROTEIN"/>
    <property type="match status" value="1"/>
</dbReference>
<name>A0A232EUS3_9HYME</name>
<feature type="domain" description="DUF4817" evidence="1">
    <location>
        <begin position="64"/>
        <end position="100"/>
    </location>
</feature>
<accession>A0A232EUS3</accession>
<gene>
    <name evidence="2" type="ORF">TSAR_002542</name>
</gene>
<evidence type="ECO:0000313" key="2">
    <source>
        <dbReference type="EMBL" id="OXU22085.1"/>
    </source>
</evidence>
<dbReference type="InterPro" id="IPR036397">
    <property type="entry name" value="RNaseH_sf"/>
</dbReference>
<reference evidence="2 3" key="1">
    <citation type="journal article" date="2017" name="Curr. Biol.">
        <title>The Evolution of Venom by Co-option of Single-Copy Genes.</title>
        <authorList>
            <person name="Martinson E.O."/>
            <person name="Mrinalini"/>
            <person name="Kelkar Y.D."/>
            <person name="Chang C.H."/>
            <person name="Werren J.H."/>
        </authorList>
    </citation>
    <scope>NUCLEOTIDE SEQUENCE [LARGE SCALE GENOMIC DNA]</scope>
    <source>
        <strain evidence="2 3">Alberta</strain>
        <tissue evidence="2">Whole body</tissue>
    </source>
</reference>
<dbReference type="PANTHER" id="PTHR47326">
    <property type="entry name" value="TRANSPOSABLE ELEMENT TC3 TRANSPOSASE-LIKE PROTEIN"/>
    <property type="match status" value="1"/>
</dbReference>
<dbReference type="AlphaFoldDB" id="A0A232EUS3"/>
<evidence type="ECO:0000313" key="3">
    <source>
        <dbReference type="Proteomes" id="UP000215335"/>
    </source>
</evidence>
<organism evidence="2 3">
    <name type="scientific">Trichomalopsis sarcophagae</name>
    <dbReference type="NCBI Taxonomy" id="543379"/>
    <lineage>
        <taxon>Eukaryota</taxon>
        <taxon>Metazoa</taxon>
        <taxon>Ecdysozoa</taxon>
        <taxon>Arthropoda</taxon>
        <taxon>Hexapoda</taxon>
        <taxon>Insecta</taxon>
        <taxon>Pterygota</taxon>
        <taxon>Neoptera</taxon>
        <taxon>Endopterygota</taxon>
        <taxon>Hymenoptera</taxon>
        <taxon>Apocrita</taxon>
        <taxon>Proctotrupomorpha</taxon>
        <taxon>Chalcidoidea</taxon>
        <taxon>Pteromalidae</taxon>
        <taxon>Pteromalinae</taxon>
        <taxon>Trichomalopsis</taxon>
    </lineage>
</organism>
<dbReference type="EMBL" id="NNAY01002101">
    <property type="protein sequence ID" value="OXU22085.1"/>
    <property type="molecule type" value="Genomic_DNA"/>
</dbReference>